<evidence type="ECO:0000256" key="2">
    <source>
        <dbReference type="ARBA" id="ARBA00022448"/>
    </source>
</evidence>
<organism evidence="4 5">
    <name type="scientific">Thermobifida halotolerans</name>
    <dbReference type="NCBI Taxonomy" id="483545"/>
    <lineage>
        <taxon>Bacteria</taxon>
        <taxon>Bacillati</taxon>
        <taxon>Actinomycetota</taxon>
        <taxon>Actinomycetes</taxon>
        <taxon>Streptosporangiales</taxon>
        <taxon>Nocardiopsidaceae</taxon>
        <taxon>Thermobifida</taxon>
    </lineage>
</organism>
<dbReference type="PANTHER" id="PTHR33376">
    <property type="match status" value="1"/>
</dbReference>
<dbReference type="EMBL" id="CP063196">
    <property type="protein sequence ID" value="UOE20691.1"/>
    <property type="molecule type" value="Genomic_DNA"/>
</dbReference>
<dbReference type="Gene3D" id="3.40.190.170">
    <property type="entry name" value="Bacterial extracellular solute-binding protein, family 7"/>
    <property type="match status" value="1"/>
</dbReference>
<dbReference type="Proteomes" id="UP000265719">
    <property type="component" value="Chromosome"/>
</dbReference>
<dbReference type="AlphaFoldDB" id="A0A399G759"/>
<dbReference type="GO" id="GO:0055085">
    <property type="term" value="P:transmembrane transport"/>
    <property type="evidence" value="ECO:0007669"/>
    <property type="project" value="InterPro"/>
</dbReference>
<proteinExistence type="inferred from homology"/>
<keyword evidence="3" id="KW-0732">Signal</keyword>
<accession>A0A399G759</accession>
<dbReference type="KEGG" id="thao:NI17_005660"/>
<evidence type="ECO:0000313" key="4">
    <source>
        <dbReference type="EMBL" id="UOE20691.1"/>
    </source>
</evidence>
<gene>
    <name evidence="4" type="primary">dctP</name>
    <name evidence="4" type="ORF">NI17_005660</name>
</gene>
<keyword evidence="5" id="KW-1185">Reference proteome</keyword>
<dbReference type="PANTHER" id="PTHR33376:SF7">
    <property type="entry name" value="C4-DICARBOXYLATE-BINDING PROTEIN DCTB"/>
    <property type="match status" value="1"/>
</dbReference>
<name>A0A399G759_9ACTN</name>
<keyword evidence="2" id="KW-0813">Transport</keyword>
<protein>
    <submittedName>
        <fullName evidence="4">TRAP transporter substrate-binding protein DctP</fullName>
    </submittedName>
</protein>
<dbReference type="InterPro" id="IPR038404">
    <property type="entry name" value="TRAP_DctP_sf"/>
</dbReference>
<comment type="similarity">
    <text evidence="1">Belongs to the bacterial solute-binding protein 7 family.</text>
</comment>
<evidence type="ECO:0000313" key="5">
    <source>
        <dbReference type="Proteomes" id="UP000265719"/>
    </source>
</evidence>
<dbReference type="Pfam" id="PF03480">
    <property type="entry name" value="DctP"/>
    <property type="match status" value="1"/>
</dbReference>
<dbReference type="InterPro" id="IPR018389">
    <property type="entry name" value="DctP_fam"/>
</dbReference>
<dbReference type="PROSITE" id="PS51257">
    <property type="entry name" value="PROKAR_LIPOPROTEIN"/>
    <property type="match status" value="1"/>
</dbReference>
<dbReference type="NCBIfam" id="NF037995">
    <property type="entry name" value="TRAP_S1"/>
    <property type="match status" value="1"/>
</dbReference>
<evidence type="ECO:0000256" key="1">
    <source>
        <dbReference type="ARBA" id="ARBA00009023"/>
    </source>
</evidence>
<evidence type="ECO:0000256" key="3">
    <source>
        <dbReference type="ARBA" id="ARBA00022729"/>
    </source>
</evidence>
<dbReference type="OrthoDB" id="9815946at2"/>
<reference evidence="4" key="1">
    <citation type="submission" date="2020-10" db="EMBL/GenBank/DDBJ databases">
        <title>De novo genome project of the cellulose decomposer Thermobifida halotolerans type strain.</title>
        <authorList>
            <person name="Nagy I."/>
            <person name="Horvath B."/>
            <person name="Kukolya J."/>
            <person name="Nagy I."/>
            <person name="Orsini M."/>
        </authorList>
    </citation>
    <scope>NUCLEOTIDE SEQUENCE</scope>
    <source>
        <strain evidence="4">DSM 44931</strain>
    </source>
</reference>
<dbReference type="RefSeq" id="WP_068692387.1">
    <property type="nucleotide sequence ID" value="NZ_CP063196.1"/>
</dbReference>
<sequence length="431" mass="45704">MVTRRENKDAVLKASCLALGVVSALALTGCAESGTGAGGGSGQGVEYGASMEEYQAAFADVDTITLTTQSPAPKGSITGANVEAYFAALTEWSDGKLQFDIAYSNAIVEPAETDDALIDGRLDIAQVLPIYEPAEYPANAALIEASFLSDHSVVVGALQSNAWPLEVAFDTPEVMQEYDDKGIKLMVPSYNSGSNALFCSEERRSLDDLKGMQAAAGGQAQSKEVEALGGSAASVAYPELYESLQRGVVDCSVSSLTVGVLGGFIDAAPHVVVDPDAGFALAPGGMAISQSTWDSLPLVAQQLMWDRLDVFLSSNIADKIWPNIVEASKQVAEAGGSIEVFEEDARTALNEANAELLEGLRSTPAVEDGDAFVDRIEESAAKWLETVEGDLGYTNETDYNGFADWYSDDAVDMDPYVAKVYEEILLEHRPS</sequence>